<evidence type="ECO:0000256" key="1">
    <source>
        <dbReference type="SAM" id="MobiDB-lite"/>
    </source>
</evidence>
<feature type="region of interest" description="Disordered" evidence="1">
    <location>
        <begin position="390"/>
        <end position="421"/>
    </location>
</feature>
<feature type="compositionally biased region" description="Pro residues" evidence="1">
    <location>
        <begin position="150"/>
        <end position="161"/>
    </location>
</feature>
<keyword evidence="3" id="KW-1185">Reference proteome</keyword>
<feature type="compositionally biased region" description="Low complexity" evidence="1">
    <location>
        <begin position="410"/>
        <end position="420"/>
    </location>
</feature>
<protein>
    <submittedName>
        <fullName evidence="2">Uncharacterized protein</fullName>
    </submittedName>
</protein>
<dbReference type="EMBL" id="QCYY01002299">
    <property type="protein sequence ID" value="ROT71435.1"/>
    <property type="molecule type" value="Genomic_DNA"/>
</dbReference>
<dbReference type="AlphaFoldDB" id="A0A3R7PMM1"/>
<sequence length="537" mass="58500">MLQLGSDAARAPVREARTEKVGGFPSSLVPVLFPHSPCAASTCCVSSRHSALAQRLREGSWKALVHTQRQLSLGGGKSAFVRCVCSWMSAVSQRHVSYQQKGRRVMLPRRFRWMTHRSPCVARLAFACSARGRLGSASQRRMKTVISSPVRPPGPSPPSAHVPPERRVRPERLPQQTSQPVGLPGSGAIDRRPGRESVIEFTSRFLWRPGFIPCHSASLWTFGRLIDPADLGIRSRRSQSTLSRHVSRSTINLNCSAGGRVACGKGLRESEASSPSCSVTRIPAALPLPLFCSESPLVVSEDQPGGRSALLPVRVCLQHRRAVRACPVPAEGRLQARVARAWQLFHTADHWSRKVTVRSLADEELKSPAPSACCSIFLARLLCGRVPSGFPRAPRGPQEPQEEGKEQPRRQSPSLPRPSLGRADFVPSVIFSSRPLVPPRSVRAAGETLGRLGWSVKTIRGLVKCTPWLARRTAKAGQRPRRATGGTGVQARVGFNIGSRDPAAGYRTSSSTKSEKSVSTRSGFESARYSPFSFLLP</sequence>
<organism evidence="2 3">
    <name type="scientific">Penaeus vannamei</name>
    <name type="common">Whiteleg shrimp</name>
    <name type="synonym">Litopenaeus vannamei</name>
    <dbReference type="NCBI Taxonomy" id="6689"/>
    <lineage>
        <taxon>Eukaryota</taxon>
        <taxon>Metazoa</taxon>
        <taxon>Ecdysozoa</taxon>
        <taxon>Arthropoda</taxon>
        <taxon>Crustacea</taxon>
        <taxon>Multicrustacea</taxon>
        <taxon>Malacostraca</taxon>
        <taxon>Eumalacostraca</taxon>
        <taxon>Eucarida</taxon>
        <taxon>Decapoda</taxon>
        <taxon>Dendrobranchiata</taxon>
        <taxon>Penaeoidea</taxon>
        <taxon>Penaeidae</taxon>
        <taxon>Penaeus</taxon>
    </lineage>
</organism>
<name>A0A3R7PMM1_PENVA</name>
<proteinExistence type="predicted"/>
<reference evidence="2 3" key="2">
    <citation type="submission" date="2019-01" db="EMBL/GenBank/DDBJ databases">
        <title>The decoding of complex shrimp genome reveals the adaptation for benthos swimmer, frequently molting mechanism and breeding impact on genome.</title>
        <authorList>
            <person name="Sun Y."/>
            <person name="Gao Y."/>
            <person name="Yu Y."/>
        </authorList>
    </citation>
    <scope>NUCLEOTIDE SEQUENCE [LARGE SCALE GENOMIC DNA]</scope>
    <source>
        <tissue evidence="2">Muscle</tissue>
    </source>
</reference>
<feature type="region of interest" description="Disordered" evidence="1">
    <location>
        <begin position="138"/>
        <end position="194"/>
    </location>
</feature>
<accession>A0A3R7PMM1</accession>
<feature type="region of interest" description="Disordered" evidence="1">
    <location>
        <begin position="498"/>
        <end position="537"/>
    </location>
</feature>
<comment type="caution">
    <text evidence="2">The sequence shown here is derived from an EMBL/GenBank/DDBJ whole genome shotgun (WGS) entry which is preliminary data.</text>
</comment>
<evidence type="ECO:0000313" key="3">
    <source>
        <dbReference type="Proteomes" id="UP000283509"/>
    </source>
</evidence>
<gene>
    <name evidence="2" type="ORF">C7M84_010253</name>
</gene>
<feature type="compositionally biased region" description="Basic and acidic residues" evidence="1">
    <location>
        <begin position="163"/>
        <end position="172"/>
    </location>
</feature>
<evidence type="ECO:0000313" key="2">
    <source>
        <dbReference type="EMBL" id="ROT71435.1"/>
    </source>
</evidence>
<reference evidence="2 3" key="1">
    <citation type="submission" date="2018-04" db="EMBL/GenBank/DDBJ databases">
        <authorList>
            <person name="Zhang X."/>
            <person name="Yuan J."/>
            <person name="Li F."/>
            <person name="Xiang J."/>
        </authorList>
    </citation>
    <scope>NUCLEOTIDE SEQUENCE [LARGE SCALE GENOMIC DNA]</scope>
    <source>
        <tissue evidence="2">Muscle</tissue>
    </source>
</reference>
<dbReference type="Proteomes" id="UP000283509">
    <property type="component" value="Unassembled WGS sequence"/>
</dbReference>